<feature type="coiled-coil region" evidence="1">
    <location>
        <begin position="1156"/>
        <end position="1201"/>
    </location>
</feature>
<keyword evidence="1" id="KW-0175">Coiled coil</keyword>
<evidence type="ECO:0000313" key="3">
    <source>
        <dbReference type="Proteomes" id="UP000721861"/>
    </source>
</evidence>
<keyword evidence="3" id="KW-1185">Reference proteome</keyword>
<evidence type="ECO:0000256" key="1">
    <source>
        <dbReference type="SAM" id="Coils"/>
    </source>
</evidence>
<dbReference type="RefSeq" id="WP_212229702.1">
    <property type="nucleotide sequence ID" value="NZ_JAGUCN010000019.1"/>
</dbReference>
<accession>A0ABS5KCS0</accession>
<comment type="caution">
    <text evidence="2">The sequence shown here is derived from an EMBL/GenBank/DDBJ whole genome shotgun (WGS) entry which is preliminary data.</text>
</comment>
<reference evidence="2 3" key="1">
    <citation type="journal article" date="2014" name="Int. J. Syst. Evol. Microbiol.">
        <title>Carboxylicivirga gen. nov. in the family Marinilabiliaceae with two novel species, Carboxylicivirga mesophila sp. nov. and Carboxylicivirga taeanensis sp. nov., and reclassification of Cytophaga fermentans as Saccharicrinis fermentans gen. nov., comb. nov.</title>
        <authorList>
            <person name="Yang S.H."/>
            <person name="Seo H.S."/>
            <person name="Woo J.H."/>
            <person name="Oh H.M."/>
            <person name="Jang H."/>
            <person name="Lee J.H."/>
            <person name="Kim S.J."/>
            <person name="Kwon K.K."/>
        </authorList>
    </citation>
    <scope>NUCLEOTIDE SEQUENCE [LARGE SCALE GENOMIC DNA]</scope>
    <source>
        <strain evidence="2 3">JCM 18290</strain>
    </source>
</reference>
<protein>
    <submittedName>
        <fullName evidence="2">Uncharacterized protein</fullName>
    </submittedName>
</protein>
<gene>
    <name evidence="2" type="ORF">KEM09_15635</name>
</gene>
<proteinExistence type="predicted"/>
<dbReference type="Proteomes" id="UP000721861">
    <property type="component" value="Unassembled WGS sequence"/>
</dbReference>
<dbReference type="EMBL" id="JAGUCN010000019">
    <property type="protein sequence ID" value="MBS2212849.1"/>
    <property type="molecule type" value="Genomic_DNA"/>
</dbReference>
<organism evidence="2 3">
    <name type="scientific">Carboxylicivirga mesophila</name>
    <dbReference type="NCBI Taxonomy" id="1166478"/>
    <lineage>
        <taxon>Bacteria</taxon>
        <taxon>Pseudomonadati</taxon>
        <taxon>Bacteroidota</taxon>
        <taxon>Bacteroidia</taxon>
        <taxon>Marinilabiliales</taxon>
        <taxon>Marinilabiliaceae</taxon>
        <taxon>Carboxylicivirga</taxon>
    </lineage>
</organism>
<name>A0ABS5KCS0_9BACT</name>
<sequence length="1577" mass="176554">MGLRYLKVKESHRLVRAKSEQVQAPSRRSFIRYISLGALIWSPLAESVWALSRKPFVIVKRKKRILVYRQGQKMWEISETIFASDYRLKFEKDRDQYLIEASHLRYHHTDFYFSLTANIFLRNGEWRCQMSIPQLNITKEFDFLAWLDATVGVKGIIAPMRLVHSPQISLTTKRYTNCSLNARWELSLEADSAICLESSTGRYTTSQLIISPQKNEEAFLKNTGDAATHIYFKQFEEWRRFLTIHLPAHPITNSDAVKPDLNMQLADGVAFWTTDQDGQIQYKVGGETKAFANAFVFTEYYRNQPAKVYLSASVGNCWLPTGLGAFHLNPDNQVPDYEYFGDLNGVTSERFQPQWKSFKPLVDGAVGLTSMQMVNEQINILPQEPVKRKSAGNQLTIQQDKVVFRPKKALTFRVLRPEDLLILEFELHNFTLVRQGAISMAELSNANKKGLIIISFTSQHTLEEAYYESNKIPGIASSDSVTLPAKHLRARKSRLVYELPAQSKGIPLTIEQLLNWSQLKLRVNPRAWIKVPQIKPTSRNEFVNKQAAVAVPNNKRQYLQGDSKDYAIKLYANSRQKSAKQSLYNDGQLGQLLASEKVQTVKPGFNIYAIKNIELNVGPVPPTDTSIEAPALMYISPNQVSGFIHQQSLNQREHQELTLLKGMAPQNINLTGSNLSTNKGMIAELWHTILGVRLKSGQATRELSVFKTIRALWADEASTDYKQLPPLGEPFMASLDGNDRHVLVHTTSNYSIPYYYPKAVNVKNLMLTALGAYLDWHAFFDVPSLADNELNIIEWEHLATLGRDHYVKVVREGYLFPFGHRAALVKVTERKFDQSTKAAVNRQRMYIVVLEKEVLYARNNPNNQYIPFAFQAVQINTTQTPNIDNPLEEPIINVPSGGNTVKVMRLSAGTAKRFAGSGNSSYNFYINVNGKGFPFDLVLTDKEGEEHALRMPLVFLENKVARTGNLVQQIITKYNPNTIYNKMDLNEQDIAYAECMLDGDTSFETQSIQFGAEVYPATDEADIKFHPIIQQAEVFIKQLNEMTGVRKAAVIQLEDDANEGTVFASVKDAVVDFSNGSDKAGGFLSPNMGITALSKLQGPVGGNMNDSKALTFNPDDFFKALDSFPVAKIFGVIKIFDLLLGDMDMGSAFDGVKSAVGTAKNEIEDIKTEILYLENQAKELQQDLTDQIDVLKQSIKDKTNQLLDLLNGNIPKIPNFKTFVTAEAFYAEYKWQPEFKSNPIKVIEDILHVRVDDPNKALTITTAIEKPFDSGKEATFTGSARFEKFGIDLVPLLAVNFNYMEFKTGNAQKTNVKVDIDAEKPIEFKGALSFVNNLQNIIPSTGFSDDGPYIKLQPTQVTAGFTISIPNVEVGICMISNISLGAHVTLPFTGAPLEMGFNFCKRENPFLLTISCFGGGGYFMMITTLKGLKSIEAAFEFGAAMSLNVGVASGGVSVMGGIYYKFELIEKALPSPDGEIIEEIGSSTITGYLRINGHLSILGIISLSMEFYLAFTAVFADGKVEKLEGIATVKVKVEVLFFSKTVSVTVRRELKGADADPKFIEMIDEDDWQEYCLAFAG</sequence>
<evidence type="ECO:0000313" key="2">
    <source>
        <dbReference type="EMBL" id="MBS2212849.1"/>
    </source>
</evidence>